<evidence type="ECO:0000313" key="3">
    <source>
        <dbReference type="Proteomes" id="UP000240475"/>
    </source>
</evidence>
<organism evidence="2 3">
    <name type="scientific">Pseudomonas syringae pv. atrofaciens</name>
    <dbReference type="NCBI Taxonomy" id="192087"/>
    <lineage>
        <taxon>Bacteria</taxon>
        <taxon>Pseudomonadati</taxon>
        <taxon>Pseudomonadota</taxon>
        <taxon>Gammaproteobacteria</taxon>
        <taxon>Pseudomonadales</taxon>
        <taxon>Pseudomonadaceae</taxon>
        <taxon>Pseudomonas</taxon>
        <taxon>Pseudomonas syringae</taxon>
    </lineage>
</organism>
<dbReference type="Proteomes" id="UP000240475">
    <property type="component" value="Chromosome"/>
</dbReference>
<name>A0AAD0MWU2_PSESX</name>
<proteinExistence type="predicted"/>
<feature type="region of interest" description="Disordered" evidence="1">
    <location>
        <begin position="266"/>
        <end position="297"/>
    </location>
</feature>
<gene>
    <name evidence="2" type="ORF">DA456_18660</name>
</gene>
<sequence>MLSRLRDDYSDPNDATARLDMPPELLVLNPRWINDLTPGSVWENGTCVSKPGWLGRSLRVDTTQAKKLPFSRSTQINGKWTVKGIAAADFLPKKDYQHLFATYYSLVPVSGDEKFKWMVIPHSELFRFYSAVSSRVCNRVLRGELSELVDLSAPSGVEPVTIFERIKLKETEAKFFGRIRASKSFEDEIFQINKRIILINMENRRTGAMAALSLEANFPFAGQTNLSVSGVPMLLADEPAIFVMQIHHCTYPIGFSSLVVKSAGDSTSGGRSDESGKGYIAFNVPGHDPDDEDDEIADTPADADLKRVEISQVSSLFPQDAEISIEYQRSWKHTTNTASYVSEEVDIDGLTFGDGDYRASSQNMAGVDDFKEEPPPSRQLKDFFEMLHHFERRVKKRNWLISSRAINGLIPIGLDEPESSAHFITALPMLANKKRRWHIILDGASLRTRQLACIEVQSACANRYFYILEVELKDNEPGQCTLLVRRRDFKKISLDDFTSLLKLTCYKNRWPDFETDIWEKSKQRVLAEKFSSVHVSRKLHHPKNRIGWSDSLTTSILEWLKSALSVDTNPA</sequence>
<accession>A0AAD0MWU2</accession>
<evidence type="ECO:0000313" key="2">
    <source>
        <dbReference type="EMBL" id="AVX25265.1"/>
    </source>
</evidence>
<dbReference type="AlphaFoldDB" id="A0AAD0MWU2"/>
<evidence type="ECO:0000256" key="1">
    <source>
        <dbReference type="SAM" id="MobiDB-lite"/>
    </source>
</evidence>
<dbReference type="EMBL" id="CP028490">
    <property type="protein sequence ID" value="AVX25265.1"/>
    <property type="molecule type" value="Genomic_DNA"/>
</dbReference>
<protein>
    <recommendedName>
        <fullName evidence="4">TnsE C-terminal domain-containing protein</fullName>
    </recommendedName>
</protein>
<evidence type="ECO:0008006" key="4">
    <source>
        <dbReference type="Google" id="ProtNLM"/>
    </source>
</evidence>
<reference evidence="2 3" key="1">
    <citation type="submission" date="2018-04" db="EMBL/GenBank/DDBJ databases">
        <authorList>
            <person name="Cha J.-S."/>
        </authorList>
    </citation>
    <scope>NUCLEOTIDE SEQUENCE [LARGE SCALE GENOMIC DNA]</scope>
    <source>
        <strain evidence="2 3">LMG5095</strain>
    </source>
</reference>